<dbReference type="GO" id="GO:0007031">
    <property type="term" value="P:peroxisome organization"/>
    <property type="evidence" value="ECO:0007669"/>
    <property type="project" value="TreeGrafter"/>
</dbReference>
<evidence type="ECO:0000313" key="14">
    <source>
        <dbReference type="EMBL" id="CAD7244308.1"/>
    </source>
</evidence>
<proteinExistence type="inferred from homology"/>
<dbReference type="PANTHER" id="PTHR11384">
    <property type="entry name" value="ATP-BINDING CASSETTE, SUB-FAMILY D MEMBER"/>
    <property type="match status" value="1"/>
</dbReference>
<keyword evidence="5" id="KW-0547">Nucleotide-binding</keyword>
<sequence>MSRLYWTRSLASAAVALYVYKIGIPVVKRVIWKDESQLKPGRRDFLSKDYQDDATRAQVHEVKKCDDGSEVNEETKQDYNDVHQCAEPSHFDSMRTDGTTKHRYGVDKVFIKQLLFLLKIMIPSVWSPEAGLLFLHTLTLIARSFLSIYVANVEGRVVQFIVRKDIRNFLLMLLQFIGVALPATFVNSTIRFLESRLTLAFQSRLVMYTYNLYFKNQTYYRVSNLDSRLENADHCLTEDISEFCGSVAHLYSHITKPLLDCTIITWTLAQMTWGIGGSALPGWVISTVVIGLTGQILRFISPNFGKLIAENSALKAYLRYIHSRIIANAEEIAFYQGHEAEHGLLKRAYLAMIRHMHLIHEKRLWYIMIEQFLMKYVWGAAGLIMVSIPLLTASKDLSHASKKHFTRISHMSLIDCIKEITELAGYTARVTTMIRVFRDMSLEKYERPSAISPRSHKAAIDIGLTIINGTPRIEGLVENSPDNTIVLEGVPVVTPNCDVVVPSLTITVSPLMHLLISGPNGCGKSSLFRIISGLWPAYKGHLRRPPPSSLFYIPQRPYMSIGSLRDQVIYPDTKEEMERKGFSDSDLEKMLDLVHLRHLVNRERSWDAIRDWKDVLSGGEKQRMGMARIFYHRPVYALLDECTSAVSIDVESSIYQAAKDIGITLLTITHRPSLWRFHTHVLQFDGEGGWRMEPLDTSTRLTLREEKEKLESQLAGIPQMQERLKELCNVLGEDSVLLGVREEVPVDTSSPSESNLSD</sequence>
<protein>
    <recommendedName>
        <fullName evidence="13">ABC transporter domain-containing protein</fullName>
    </recommendedName>
</protein>
<dbReference type="OrthoDB" id="422637at2759"/>
<keyword evidence="7" id="KW-0067">ATP-binding</keyword>
<dbReference type="GO" id="GO:0016887">
    <property type="term" value="F:ATP hydrolysis activity"/>
    <property type="evidence" value="ECO:0007669"/>
    <property type="project" value="InterPro"/>
</dbReference>
<dbReference type="InterPro" id="IPR003439">
    <property type="entry name" value="ABC_transporter-like_ATP-bd"/>
</dbReference>
<evidence type="ECO:0000259" key="13">
    <source>
        <dbReference type="PROSITE" id="PS50893"/>
    </source>
</evidence>
<name>A0A7R8X5Q9_9CRUS</name>
<dbReference type="PROSITE" id="PS50893">
    <property type="entry name" value="ABC_TRANSPORTER_2"/>
    <property type="match status" value="1"/>
</dbReference>
<evidence type="ECO:0000256" key="10">
    <source>
        <dbReference type="ARBA" id="ARBA00023136"/>
    </source>
</evidence>
<dbReference type="SUPFAM" id="SSF90123">
    <property type="entry name" value="ABC transporter transmembrane region"/>
    <property type="match status" value="1"/>
</dbReference>
<dbReference type="GO" id="GO:0005778">
    <property type="term" value="C:peroxisomal membrane"/>
    <property type="evidence" value="ECO:0007669"/>
    <property type="project" value="UniProtKB-SubCell"/>
</dbReference>
<dbReference type="EMBL" id="LR900126">
    <property type="protein sequence ID" value="CAD7244308.1"/>
    <property type="molecule type" value="Genomic_DNA"/>
</dbReference>
<dbReference type="CDD" id="cd03223">
    <property type="entry name" value="ABCD_peroxisomal_ALDP"/>
    <property type="match status" value="1"/>
</dbReference>
<evidence type="ECO:0000256" key="5">
    <source>
        <dbReference type="ARBA" id="ARBA00022741"/>
    </source>
</evidence>
<dbReference type="InterPro" id="IPR050835">
    <property type="entry name" value="ABC_transporter_sub-D"/>
</dbReference>
<evidence type="ECO:0000313" key="15">
    <source>
        <dbReference type="Proteomes" id="UP000677054"/>
    </source>
</evidence>
<keyword evidence="15" id="KW-1185">Reference proteome</keyword>
<keyword evidence="8" id="KW-1278">Translocase</keyword>
<evidence type="ECO:0000256" key="6">
    <source>
        <dbReference type="ARBA" id="ARBA00022801"/>
    </source>
</evidence>
<evidence type="ECO:0000256" key="1">
    <source>
        <dbReference type="ARBA" id="ARBA00004585"/>
    </source>
</evidence>
<evidence type="ECO:0000256" key="8">
    <source>
        <dbReference type="ARBA" id="ARBA00022967"/>
    </source>
</evidence>
<dbReference type="Pfam" id="PF00005">
    <property type="entry name" value="ABC_tran"/>
    <property type="match status" value="1"/>
</dbReference>
<dbReference type="GO" id="GO:0042760">
    <property type="term" value="P:very long-chain fatty acid catabolic process"/>
    <property type="evidence" value="ECO:0007669"/>
    <property type="project" value="TreeGrafter"/>
</dbReference>
<feature type="transmembrane region" description="Helical" evidence="12">
    <location>
        <begin position="132"/>
        <end position="150"/>
    </location>
</feature>
<dbReference type="SMART" id="SM00382">
    <property type="entry name" value="AAA"/>
    <property type="match status" value="1"/>
</dbReference>
<dbReference type="Pfam" id="PF06472">
    <property type="entry name" value="ABC_membrane_2"/>
    <property type="match status" value="1"/>
</dbReference>
<keyword evidence="10 12" id="KW-0472">Membrane</keyword>
<dbReference type="InterPro" id="IPR027417">
    <property type="entry name" value="P-loop_NTPase"/>
</dbReference>
<dbReference type="Proteomes" id="UP000677054">
    <property type="component" value="Unassembled WGS sequence"/>
</dbReference>
<keyword evidence="11" id="KW-0576">Peroxisome</keyword>
<evidence type="ECO:0000256" key="7">
    <source>
        <dbReference type="ARBA" id="ARBA00022840"/>
    </source>
</evidence>
<reference evidence="14" key="1">
    <citation type="submission" date="2020-11" db="EMBL/GenBank/DDBJ databases">
        <authorList>
            <person name="Tran Van P."/>
        </authorList>
    </citation>
    <scope>NUCLEOTIDE SEQUENCE</scope>
</reference>
<organism evidence="14">
    <name type="scientific">Darwinula stevensoni</name>
    <dbReference type="NCBI Taxonomy" id="69355"/>
    <lineage>
        <taxon>Eukaryota</taxon>
        <taxon>Metazoa</taxon>
        <taxon>Ecdysozoa</taxon>
        <taxon>Arthropoda</taxon>
        <taxon>Crustacea</taxon>
        <taxon>Oligostraca</taxon>
        <taxon>Ostracoda</taxon>
        <taxon>Podocopa</taxon>
        <taxon>Podocopida</taxon>
        <taxon>Darwinulocopina</taxon>
        <taxon>Darwinuloidea</taxon>
        <taxon>Darwinulidae</taxon>
        <taxon>Darwinula</taxon>
    </lineage>
</organism>
<dbReference type="GO" id="GO:0005524">
    <property type="term" value="F:ATP binding"/>
    <property type="evidence" value="ECO:0007669"/>
    <property type="project" value="UniProtKB-KW"/>
</dbReference>
<comment type="similarity">
    <text evidence="2">Belongs to the ABC transporter superfamily. ABCD family. Peroxisomal fatty acyl CoA transporter (TC 3.A.1.203) subfamily.</text>
</comment>
<comment type="subcellular location">
    <subcellularLocation>
        <location evidence="1">Peroxisome membrane</location>
        <topology evidence="1">Multi-pass membrane protein</topology>
    </subcellularLocation>
</comment>
<dbReference type="GO" id="GO:0140359">
    <property type="term" value="F:ABC-type transporter activity"/>
    <property type="evidence" value="ECO:0007669"/>
    <property type="project" value="InterPro"/>
</dbReference>
<dbReference type="GO" id="GO:0015910">
    <property type="term" value="P:long-chain fatty acid import into peroxisome"/>
    <property type="evidence" value="ECO:0007669"/>
    <property type="project" value="TreeGrafter"/>
</dbReference>
<dbReference type="GO" id="GO:0005324">
    <property type="term" value="F:long-chain fatty acid transmembrane transporter activity"/>
    <property type="evidence" value="ECO:0007669"/>
    <property type="project" value="TreeGrafter"/>
</dbReference>
<accession>A0A7R8X5Q9</accession>
<keyword evidence="3" id="KW-0813">Transport</keyword>
<dbReference type="InterPro" id="IPR036640">
    <property type="entry name" value="ABC1_TM_sf"/>
</dbReference>
<feature type="transmembrane region" description="Helical" evidence="12">
    <location>
        <begin position="170"/>
        <end position="190"/>
    </location>
</feature>
<evidence type="ECO:0000256" key="2">
    <source>
        <dbReference type="ARBA" id="ARBA00008575"/>
    </source>
</evidence>
<evidence type="ECO:0000256" key="3">
    <source>
        <dbReference type="ARBA" id="ARBA00022448"/>
    </source>
</evidence>
<evidence type="ECO:0000256" key="12">
    <source>
        <dbReference type="SAM" id="Phobius"/>
    </source>
</evidence>
<dbReference type="InterPro" id="IPR003593">
    <property type="entry name" value="AAA+_ATPase"/>
</dbReference>
<feature type="domain" description="ABC transporter" evidence="13">
    <location>
        <begin position="485"/>
        <end position="740"/>
    </location>
</feature>
<keyword evidence="6" id="KW-0378">Hydrolase</keyword>
<evidence type="ECO:0000256" key="4">
    <source>
        <dbReference type="ARBA" id="ARBA00022692"/>
    </source>
</evidence>
<dbReference type="PANTHER" id="PTHR11384:SF67">
    <property type="entry name" value="ATP-BINDING CASSETTE SUB-FAMILY D MEMBER 1"/>
    <property type="match status" value="1"/>
</dbReference>
<dbReference type="Gene3D" id="3.40.50.300">
    <property type="entry name" value="P-loop containing nucleotide triphosphate hydrolases"/>
    <property type="match status" value="1"/>
</dbReference>
<dbReference type="InterPro" id="IPR011527">
    <property type="entry name" value="ABC1_TM_dom"/>
</dbReference>
<keyword evidence="9 12" id="KW-1133">Transmembrane helix</keyword>
<dbReference type="EMBL" id="CAJPEV010000609">
    <property type="protein sequence ID" value="CAG0886895.1"/>
    <property type="molecule type" value="Genomic_DNA"/>
</dbReference>
<dbReference type="FunFam" id="3.40.50.300:FF:000800">
    <property type="entry name" value="ATP-binding cassette sub-family D member 1"/>
    <property type="match status" value="1"/>
</dbReference>
<keyword evidence="4 12" id="KW-0812">Transmembrane</keyword>
<evidence type="ECO:0000256" key="9">
    <source>
        <dbReference type="ARBA" id="ARBA00022989"/>
    </source>
</evidence>
<dbReference type="InterPro" id="IPR017871">
    <property type="entry name" value="ABC_transporter-like_CS"/>
</dbReference>
<evidence type="ECO:0000256" key="11">
    <source>
        <dbReference type="ARBA" id="ARBA00023140"/>
    </source>
</evidence>
<dbReference type="AlphaFoldDB" id="A0A7R8X5Q9"/>
<dbReference type="PROSITE" id="PS00211">
    <property type="entry name" value="ABC_TRANSPORTER_1"/>
    <property type="match status" value="1"/>
</dbReference>
<dbReference type="SUPFAM" id="SSF52540">
    <property type="entry name" value="P-loop containing nucleoside triphosphate hydrolases"/>
    <property type="match status" value="1"/>
</dbReference>
<gene>
    <name evidence="14" type="ORF">DSTB1V02_LOCUS4207</name>
</gene>
<dbReference type="GO" id="GO:0006635">
    <property type="term" value="P:fatty acid beta-oxidation"/>
    <property type="evidence" value="ECO:0007669"/>
    <property type="project" value="TreeGrafter"/>
</dbReference>